<accession>A0A165D213</accession>
<dbReference type="GeneID" id="63819039"/>
<proteinExistence type="predicted"/>
<reference evidence="1 2" key="1">
    <citation type="journal article" date="2016" name="Mol. Biol. Evol.">
        <title>Comparative Genomics of Early-Diverging Mushroom-Forming Fungi Provides Insights into the Origins of Lignocellulose Decay Capabilities.</title>
        <authorList>
            <person name="Nagy L.G."/>
            <person name="Riley R."/>
            <person name="Tritt A."/>
            <person name="Adam C."/>
            <person name="Daum C."/>
            <person name="Floudas D."/>
            <person name="Sun H."/>
            <person name="Yadav J.S."/>
            <person name="Pangilinan J."/>
            <person name="Larsson K.H."/>
            <person name="Matsuura K."/>
            <person name="Barry K."/>
            <person name="Labutti K."/>
            <person name="Kuo R."/>
            <person name="Ohm R.A."/>
            <person name="Bhattacharya S.S."/>
            <person name="Shirouzu T."/>
            <person name="Yoshinaga Y."/>
            <person name="Martin F.M."/>
            <person name="Grigoriev I.V."/>
            <person name="Hibbett D.S."/>
        </authorList>
    </citation>
    <scope>NUCLEOTIDE SEQUENCE [LARGE SCALE GENOMIC DNA]</scope>
    <source>
        <strain evidence="1 2">93-53</strain>
    </source>
</reference>
<dbReference type="RefSeq" id="XP_040761737.1">
    <property type="nucleotide sequence ID" value="XM_040902008.1"/>
</dbReference>
<dbReference type="Proteomes" id="UP000076871">
    <property type="component" value="Unassembled WGS sequence"/>
</dbReference>
<dbReference type="AlphaFoldDB" id="A0A165D213"/>
<organism evidence="1 2">
    <name type="scientific">Laetiporus sulphureus 93-53</name>
    <dbReference type="NCBI Taxonomy" id="1314785"/>
    <lineage>
        <taxon>Eukaryota</taxon>
        <taxon>Fungi</taxon>
        <taxon>Dikarya</taxon>
        <taxon>Basidiomycota</taxon>
        <taxon>Agaricomycotina</taxon>
        <taxon>Agaricomycetes</taxon>
        <taxon>Polyporales</taxon>
        <taxon>Laetiporus</taxon>
    </lineage>
</organism>
<dbReference type="InParanoid" id="A0A165D213"/>
<gene>
    <name evidence="1" type="ORF">LAESUDRAFT_322593</name>
</gene>
<dbReference type="EMBL" id="KV427640">
    <property type="protein sequence ID" value="KZT03997.1"/>
    <property type="molecule type" value="Genomic_DNA"/>
</dbReference>
<protein>
    <submittedName>
        <fullName evidence="1">Uncharacterized protein</fullName>
    </submittedName>
</protein>
<evidence type="ECO:0000313" key="2">
    <source>
        <dbReference type="Proteomes" id="UP000076871"/>
    </source>
</evidence>
<name>A0A165D213_9APHY</name>
<keyword evidence="2" id="KW-1185">Reference proteome</keyword>
<evidence type="ECO:0000313" key="1">
    <source>
        <dbReference type="EMBL" id="KZT03997.1"/>
    </source>
</evidence>
<sequence length="106" mass="12167">MPRPSLSSTSTHLELVEAICLQSAALFVPGHGCRLHASHYVSQDSAMHESFCNLSEVHRWPIMNHEVLRKSFCSIIWARTTVFSKMPLRLQILQRTFRVKATNFKD</sequence>